<keyword evidence="2 4" id="KW-0808">Transferase</keyword>
<protein>
    <submittedName>
        <fullName evidence="8">Fused MFS/spermidine synthase</fullName>
    </submittedName>
</protein>
<dbReference type="PANTHER" id="PTHR43317">
    <property type="entry name" value="THERMOSPERMINE SYNTHASE ACAULIS5"/>
    <property type="match status" value="1"/>
</dbReference>
<dbReference type="Pfam" id="PF01564">
    <property type="entry name" value="Spermine_synth"/>
    <property type="match status" value="1"/>
</dbReference>
<keyword evidence="6" id="KW-1133">Transmembrane helix</keyword>
<dbReference type="Proteomes" id="UP001151081">
    <property type="component" value="Unassembled WGS sequence"/>
</dbReference>
<evidence type="ECO:0000256" key="4">
    <source>
        <dbReference type="PROSITE-ProRule" id="PRU00354"/>
    </source>
</evidence>
<feature type="transmembrane region" description="Helical" evidence="6">
    <location>
        <begin position="164"/>
        <end position="187"/>
    </location>
</feature>
<feature type="transmembrane region" description="Helical" evidence="6">
    <location>
        <begin position="262"/>
        <end position="282"/>
    </location>
</feature>
<dbReference type="EMBL" id="JAGTJJ010000058">
    <property type="protein sequence ID" value="MDC3987761.1"/>
    <property type="molecule type" value="Genomic_DNA"/>
</dbReference>
<dbReference type="InterPro" id="IPR030374">
    <property type="entry name" value="PABS"/>
</dbReference>
<feature type="transmembrane region" description="Helical" evidence="6">
    <location>
        <begin position="328"/>
        <end position="351"/>
    </location>
</feature>
<feature type="transmembrane region" description="Helical" evidence="6">
    <location>
        <begin position="371"/>
        <end position="397"/>
    </location>
</feature>
<dbReference type="Gene3D" id="1.20.1250.20">
    <property type="entry name" value="MFS general substrate transporter like domains"/>
    <property type="match status" value="1"/>
</dbReference>
<comment type="similarity">
    <text evidence="1">Belongs to the spermidine/spermine synthase family.</text>
</comment>
<proteinExistence type="inferred from homology"/>
<evidence type="ECO:0000256" key="3">
    <source>
        <dbReference type="ARBA" id="ARBA00023115"/>
    </source>
</evidence>
<feature type="transmembrane region" description="Helical" evidence="6">
    <location>
        <begin position="294"/>
        <end position="316"/>
    </location>
</feature>
<dbReference type="AlphaFoldDB" id="A0A9X3XGP9"/>
<dbReference type="SUPFAM" id="SSF53335">
    <property type="entry name" value="S-adenosyl-L-methionine-dependent methyltransferases"/>
    <property type="match status" value="1"/>
</dbReference>
<feature type="region of interest" description="Disordered" evidence="5">
    <location>
        <begin position="222"/>
        <end position="241"/>
    </location>
</feature>
<dbReference type="Gene3D" id="3.40.50.150">
    <property type="entry name" value="Vaccinia Virus protein VP39"/>
    <property type="match status" value="1"/>
</dbReference>
<dbReference type="RefSeq" id="WP_272428752.1">
    <property type="nucleotide sequence ID" value="NZ_JAGTJJ010000058.1"/>
</dbReference>
<evidence type="ECO:0000313" key="8">
    <source>
        <dbReference type="EMBL" id="MDC3987761.1"/>
    </source>
</evidence>
<feature type="transmembrane region" description="Helical" evidence="6">
    <location>
        <begin position="193"/>
        <end position="212"/>
    </location>
</feature>
<dbReference type="PROSITE" id="PS51006">
    <property type="entry name" value="PABS_2"/>
    <property type="match status" value="1"/>
</dbReference>
<comment type="caution">
    <text evidence="4">Lacks conserved residue(s) required for the propagation of feature annotation.</text>
</comment>
<evidence type="ECO:0000256" key="2">
    <source>
        <dbReference type="ARBA" id="ARBA00022679"/>
    </source>
</evidence>
<evidence type="ECO:0000256" key="6">
    <source>
        <dbReference type="SAM" id="Phobius"/>
    </source>
</evidence>
<evidence type="ECO:0000256" key="5">
    <source>
        <dbReference type="SAM" id="MobiDB-lite"/>
    </source>
</evidence>
<gene>
    <name evidence="8" type="ORF">KEG57_45270</name>
</gene>
<dbReference type="SUPFAM" id="SSF103473">
    <property type="entry name" value="MFS general substrate transporter"/>
    <property type="match status" value="1"/>
</dbReference>
<evidence type="ECO:0000313" key="9">
    <source>
        <dbReference type="Proteomes" id="UP001151081"/>
    </source>
</evidence>
<sequence>MTQPRPSTPSSSAHPLKVALLLFGSGLSALVYQTAWQRELRLVFGSSTAASAAVLAIFIGGAGAGSLLFGKRSDASPRPLRLYGRLELAIAALAAASPFAIDLARIVYRAAGGTFLLGMTLGTALRLALAALVIGAPTVLMGGTLPSAARSAESPTDTQRRAVGWLYAANTLGAVAGATLCTLLLLETLGTRGALWVAALLNAIVAGLALLVDKRLAPMTEEPAATTNEKEGAAATPSSLPRGFGGAAPLAGAKPPSIDPRFVLAFAALSGFLFFWLELVWYRLLGPLLGGTVYTFGVILAVVLLGIGLGGLLYPILFRKRAPSARGLALTAALEALFVAVPFALGDRLAVLALAVRPEAGAGLFHYVPGWIALTAIMAFPAALVAGVQYPLLVALLGEGRARVGSHLGTVGAHNTLGAMVGSLAGGFFLVPSLGALGSMRAVVFGLLSMAAGAAFFAIRVPALRRMIAAPLSAVLAFVAILSPGPSAVLRHTPIGAGRVDRVLLDTPAFTRSWIEDAKRAILWQTEGRESSVAIDGTDGIAMVVNGKIDGNARGDASTQVMGGLLGALLHPDPKHAMVIGFGTGSSAGWLGKVPAIERVDVAELEPSMLEIGRRCAPVNEDVLSNPKVRVLLGDAREILPTVPAQYDVVFSEPSNPYRAGVASLFTQEYYRAVRGRLKQGGLFLQWVQIYEIDEGTLRTIYATLASEFPAVETWYLGWSDLVLVASEAPLVHDPDLLRTKLAAEPYRRAILNAWRTEGIEGLFAHYVAGPPFARGLADVPGAVFNTDDRNRVEFGFARAVGNFGSVSTFFEPVRKRKEDRPTLKSGTLDFVRVAEDRAAQVAGDGSDPSMPEYLTPDAEVRVQALVNYAAGNLEGALAKWGFQEQAPIGPVETTLVAEGLAWKGDDAVLPLLERHARDFPIEADVIRARYEYAKGRRAEAVKLLEGAFTAYRRDPWPSTVVMNRAMELARELGQSAPADARRLFAALDTPFSVLVLESTRRNVRVDLAEVLPEENACVAAFSVLEPHPPWDERMLGLRRDCYARFMHPLAAEASRATERRAACVGWRGWLTCL</sequence>
<reference evidence="8 9" key="1">
    <citation type="submission" date="2021-04" db="EMBL/GenBank/DDBJ databases">
        <title>Genome analysis of Polyangium sp.</title>
        <authorList>
            <person name="Li Y."/>
            <person name="Wang J."/>
        </authorList>
    </citation>
    <scope>NUCLEOTIDE SEQUENCE [LARGE SCALE GENOMIC DNA]</scope>
    <source>
        <strain evidence="8 9">SDU14</strain>
    </source>
</reference>
<feature type="transmembrane region" description="Helical" evidence="6">
    <location>
        <begin position="49"/>
        <end position="70"/>
    </location>
</feature>
<dbReference type="GO" id="GO:0016740">
    <property type="term" value="F:transferase activity"/>
    <property type="evidence" value="ECO:0007669"/>
    <property type="project" value="UniProtKB-UniRule"/>
</dbReference>
<feature type="domain" description="PABS" evidence="7">
    <location>
        <begin position="502"/>
        <end position="735"/>
    </location>
</feature>
<dbReference type="InterPro" id="IPR036259">
    <property type="entry name" value="MFS_trans_sf"/>
</dbReference>
<feature type="transmembrane region" description="Helical" evidence="6">
    <location>
        <begin position="121"/>
        <end position="143"/>
    </location>
</feature>
<dbReference type="PANTHER" id="PTHR43317:SF1">
    <property type="entry name" value="THERMOSPERMINE SYNTHASE ACAULIS5"/>
    <property type="match status" value="1"/>
</dbReference>
<keyword evidence="9" id="KW-1185">Reference proteome</keyword>
<evidence type="ECO:0000259" key="7">
    <source>
        <dbReference type="PROSITE" id="PS51006"/>
    </source>
</evidence>
<feature type="transmembrane region" description="Helical" evidence="6">
    <location>
        <begin position="442"/>
        <end position="461"/>
    </location>
</feature>
<name>A0A9X3XGP9_9BACT</name>
<feature type="transmembrane region" description="Helical" evidence="6">
    <location>
        <begin position="82"/>
        <end position="101"/>
    </location>
</feature>
<comment type="caution">
    <text evidence="8">The sequence shown here is derived from an EMBL/GenBank/DDBJ whole genome shotgun (WGS) entry which is preliminary data.</text>
</comment>
<evidence type="ECO:0000256" key="1">
    <source>
        <dbReference type="ARBA" id="ARBA00007867"/>
    </source>
</evidence>
<dbReference type="NCBIfam" id="NF037959">
    <property type="entry name" value="MFS_SpdSyn"/>
    <property type="match status" value="2"/>
</dbReference>
<keyword evidence="3 4" id="KW-0620">Polyamine biosynthesis</keyword>
<accession>A0A9X3XGP9</accession>
<keyword evidence="6" id="KW-0812">Transmembrane</keyword>
<feature type="transmembrane region" description="Helical" evidence="6">
    <location>
        <begin position="417"/>
        <end position="436"/>
    </location>
</feature>
<organism evidence="8 9">
    <name type="scientific">Polyangium jinanense</name>
    <dbReference type="NCBI Taxonomy" id="2829994"/>
    <lineage>
        <taxon>Bacteria</taxon>
        <taxon>Pseudomonadati</taxon>
        <taxon>Myxococcota</taxon>
        <taxon>Polyangia</taxon>
        <taxon>Polyangiales</taxon>
        <taxon>Polyangiaceae</taxon>
        <taxon>Polyangium</taxon>
    </lineage>
</organism>
<feature type="transmembrane region" description="Helical" evidence="6">
    <location>
        <begin position="468"/>
        <end position="485"/>
    </location>
</feature>
<dbReference type="CDD" id="cd02440">
    <property type="entry name" value="AdoMet_MTases"/>
    <property type="match status" value="1"/>
</dbReference>
<dbReference type="GO" id="GO:0006596">
    <property type="term" value="P:polyamine biosynthetic process"/>
    <property type="evidence" value="ECO:0007669"/>
    <property type="project" value="UniProtKB-UniRule"/>
</dbReference>
<dbReference type="InterPro" id="IPR029063">
    <property type="entry name" value="SAM-dependent_MTases_sf"/>
</dbReference>
<keyword evidence="6" id="KW-0472">Membrane</keyword>